<dbReference type="AlphaFoldDB" id="A0A9N9NWH8"/>
<evidence type="ECO:0000313" key="1">
    <source>
        <dbReference type="EMBL" id="CAG8779144.1"/>
    </source>
</evidence>
<name>A0A9N9NWH8_9GLOM</name>
<sequence>MVWDTSVRRIVIESSKFSISDSIVKLRLVVSSISDSKVEIELVMFSISS</sequence>
<keyword evidence="2" id="KW-1185">Reference proteome</keyword>
<protein>
    <submittedName>
        <fullName evidence="1">5848_t:CDS:1</fullName>
    </submittedName>
</protein>
<gene>
    <name evidence="1" type="ORF">CPELLU_LOCUS16289</name>
</gene>
<proteinExistence type="predicted"/>
<evidence type="ECO:0000313" key="2">
    <source>
        <dbReference type="Proteomes" id="UP000789759"/>
    </source>
</evidence>
<organism evidence="1 2">
    <name type="scientific">Cetraspora pellucida</name>
    <dbReference type="NCBI Taxonomy" id="1433469"/>
    <lineage>
        <taxon>Eukaryota</taxon>
        <taxon>Fungi</taxon>
        <taxon>Fungi incertae sedis</taxon>
        <taxon>Mucoromycota</taxon>
        <taxon>Glomeromycotina</taxon>
        <taxon>Glomeromycetes</taxon>
        <taxon>Diversisporales</taxon>
        <taxon>Gigasporaceae</taxon>
        <taxon>Cetraspora</taxon>
    </lineage>
</organism>
<dbReference type="EMBL" id="CAJVQA010023629">
    <property type="protein sequence ID" value="CAG8779144.1"/>
    <property type="molecule type" value="Genomic_DNA"/>
</dbReference>
<comment type="caution">
    <text evidence="1">The sequence shown here is derived from an EMBL/GenBank/DDBJ whole genome shotgun (WGS) entry which is preliminary data.</text>
</comment>
<feature type="non-terminal residue" evidence="1">
    <location>
        <position position="49"/>
    </location>
</feature>
<reference evidence="1" key="1">
    <citation type="submission" date="2021-06" db="EMBL/GenBank/DDBJ databases">
        <authorList>
            <person name="Kallberg Y."/>
            <person name="Tangrot J."/>
            <person name="Rosling A."/>
        </authorList>
    </citation>
    <scope>NUCLEOTIDE SEQUENCE</scope>
    <source>
        <strain evidence="1">FL966</strain>
    </source>
</reference>
<accession>A0A9N9NWH8</accession>
<dbReference type="Proteomes" id="UP000789759">
    <property type="component" value="Unassembled WGS sequence"/>
</dbReference>